<dbReference type="Pfam" id="PF01769">
    <property type="entry name" value="MgtE"/>
    <property type="match status" value="1"/>
</dbReference>
<evidence type="ECO:0000256" key="9">
    <source>
        <dbReference type="SAM" id="Phobius"/>
    </source>
</evidence>
<dbReference type="InterPro" id="IPR000644">
    <property type="entry name" value="CBS_dom"/>
</dbReference>
<keyword evidence="12" id="KW-1185">Reference proteome</keyword>
<dbReference type="AlphaFoldDB" id="A0AAW9RS41"/>
<organism evidence="11 12">
    <name type="scientific">Microbaculum marinum</name>
    <dbReference type="NCBI Taxonomy" id="1764581"/>
    <lineage>
        <taxon>Bacteria</taxon>
        <taxon>Pseudomonadati</taxon>
        <taxon>Pseudomonadota</taxon>
        <taxon>Alphaproteobacteria</taxon>
        <taxon>Hyphomicrobiales</taxon>
        <taxon>Tepidamorphaceae</taxon>
        <taxon>Microbaculum</taxon>
    </lineage>
</organism>
<dbReference type="InterPro" id="IPR036739">
    <property type="entry name" value="SLC41_membr_dom_sf"/>
</dbReference>
<evidence type="ECO:0000313" key="12">
    <source>
        <dbReference type="Proteomes" id="UP001378188"/>
    </source>
</evidence>
<dbReference type="SUPFAM" id="SSF161093">
    <property type="entry name" value="MgtE membrane domain-like"/>
    <property type="match status" value="1"/>
</dbReference>
<dbReference type="PANTHER" id="PTHR41394">
    <property type="entry name" value="MAGNESIUM TRANSPORTER MGTE"/>
    <property type="match status" value="1"/>
</dbReference>
<protein>
    <submittedName>
        <fullName evidence="11">Magnesium transporter</fullName>
    </submittedName>
</protein>
<feature type="transmembrane region" description="Helical" evidence="9">
    <location>
        <begin position="278"/>
        <end position="306"/>
    </location>
</feature>
<dbReference type="EMBL" id="JAZHOF010000002">
    <property type="protein sequence ID" value="MEJ8570918.1"/>
    <property type="molecule type" value="Genomic_DNA"/>
</dbReference>
<keyword evidence="5" id="KW-0460">Magnesium</keyword>
<keyword evidence="6 9" id="KW-1133">Transmembrane helix</keyword>
<proteinExistence type="inferred from homology"/>
<reference evidence="11 12" key="1">
    <citation type="submission" date="2024-02" db="EMBL/GenBank/DDBJ databases">
        <title>Genome analysis and characterization of Microbaculum marinisediminis sp. nov., isolated from marine sediment.</title>
        <authorList>
            <person name="Du Z.-J."/>
            <person name="Ye Y.-Q."/>
            <person name="Zhang Z.-R."/>
            <person name="Yuan S.-M."/>
            <person name="Zhang X.-Y."/>
        </authorList>
    </citation>
    <scope>NUCLEOTIDE SEQUENCE [LARGE SCALE GENOMIC DNA]</scope>
    <source>
        <strain evidence="11 12">SDUM1044001</strain>
    </source>
</reference>
<evidence type="ECO:0000256" key="3">
    <source>
        <dbReference type="ARBA" id="ARBA00022448"/>
    </source>
</evidence>
<dbReference type="Gene3D" id="1.10.357.20">
    <property type="entry name" value="SLC41 divalent cation transporters, integral membrane domain"/>
    <property type="match status" value="1"/>
</dbReference>
<keyword evidence="8" id="KW-0129">CBS domain</keyword>
<evidence type="ECO:0000256" key="2">
    <source>
        <dbReference type="ARBA" id="ARBA00009749"/>
    </source>
</evidence>
<evidence type="ECO:0000256" key="7">
    <source>
        <dbReference type="ARBA" id="ARBA00023136"/>
    </source>
</evidence>
<dbReference type="GO" id="GO:0008324">
    <property type="term" value="F:monoatomic cation transmembrane transporter activity"/>
    <property type="evidence" value="ECO:0007669"/>
    <property type="project" value="InterPro"/>
</dbReference>
<feature type="domain" description="CBS" evidence="10">
    <location>
        <begin position="83"/>
        <end position="139"/>
    </location>
</feature>
<accession>A0AAW9RS41</accession>
<sequence>MPDSPTRSDGPSSEPVTDLMATDVVLLSAGLSCGEAIARLAAQDTARGLYHACVVAEDGRFAGLVSLRDCLVVPAATPLADVVTQPVLTLRDTDDARVAARSIVESGHGGAPVLDTGGHVAGFVTTDVASRFLLHEMEESTGKFAGLLGEARDDYLDYTVWTDFLRRAPWILGLAVAGLASGYVVHVYEDALSALVILALYMPMVADTGGNVGTQSASLVTRAISIGDVGVRDGARVLWREARVSLLMAAALFVFAFLKVYLISNSADVPLGLTIGEIGFAIALALAVQVITATLLGAVLPLAAVAARQDPAVISGPALTTIVDLSGLILYFIITGHLLGLPAAVP</sequence>
<dbReference type="Proteomes" id="UP001378188">
    <property type="component" value="Unassembled WGS sequence"/>
</dbReference>
<evidence type="ECO:0000313" key="11">
    <source>
        <dbReference type="EMBL" id="MEJ8570918.1"/>
    </source>
</evidence>
<dbReference type="PROSITE" id="PS51371">
    <property type="entry name" value="CBS"/>
    <property type="match status" value="2"/>
</dbReference>
<keyword evidence="7 9" id="KW-0472">Membrane</keyword>
<feature type="transmembrane region" description="Helical" evidence="9">
    <location>
        <begin position="244"/>
        <end position="263"/>
    </location>
</feature>
<comment type="subcellular location">
    <subcellularLocation>
        <location evidence="1">Membrane</location>
        <topology evidence="1">Multi-pass membrane protein</topology>
    </subcellularLocation>
</comment>
<evidence type="ECO:0000256" key="1">
    <source>
        <dbReference type="ARBA" id="ARBA00004141"/>
    </source>
</evidence>
<evidence type="ECO:0000256" key="6">
    <source>
        <dbReference type="ARBA" id="ARBA00022989"/>
    </source>
</evidence>
<keyword evidence="3" id="KW-0813">Transport</keyword>
<gene>
    <name evidence="11" type="ORF">V3328_05515</name>
</gene>
<dbReference type="GO" id="GO:0016020">
    <property type="term" value="C:membrane"/>
    <property type="evidence" value="ECO:0007669"/>
    <property type="project" value="UniProtKB-SubCell"/>
</dbReference>
<dbReference type="PANTHER" id="PTHR41394:SF5">
    <property type="entry name" value="SLC41A_MGTE INTEGRAL MEMBRANE DOMAIN-CONTAINING PROTEIN"/>
    <property type="match status" value="1"/>
</dbReference>
<dbReference type="RefSeq" id="WP_340328614.1">
    <property type="nucleotide sequence ID" value="NZ_JAZHOF010000002.1"/>
</dbReference>
<keyword evidence="4 9" id="KW-0812">Transmembrane</keyword>
<dbReference type="InterPro" id="IPR046342">
    <property type="entry name" value="CBS_dom_sf"/>
</dbReference>
<dbReference type="SMART" id="SM00116">
    <property type="entry name" value="CBS"/>
    <property type="match status" value="2"/>
</dbReference>
<dbReference type="Gene3D" id="3.10.580.10">
    <property type="entry name" value="CBS-domain"/>
    <property type="match status" value="1"/>
</dbReference>
<dbReference type="SUPFAM" id="SSF54631">
    <property type="entry name" value="CBS-domain pair"/>
    <property type="match status" value="1"/>
</dbReference>
<dbReference type="Pfam" id="PF00571">
    <property type="entry name" value="CBS"/>
    <property type="match status" value="2"/>
</dbReference>
<feature type="transmembrane region" description="Helical" evidence="9">
    <location>
        <begin position="318"/>
        <end position="339"/>
    </location>
</feature>
<evidence type="ECO:0000256" key="8">
    <source>
        <dbReference type="PROSITE-ProRule" id="PRU00703"/>
    </source>
</evidence>
<evidence type="ECO:0000256" key="4">
    <source>
        <dbReference type="ARBA" id="ARBA00022692"/>
    </source>
</evidence>
<evidence type="ECO:0000256" key="5">
    <source>
        <dbReference type="ARBA" id="ARBA00022842"/>
    </source>
</evidence>
<evidence type="ECO:0000259" key="10">
    <source>
        <dbReference type="PROSITE" id="PS51371"/>
    </source>
</evidence>
<comment type="caution">
    <text evidence="11">The sequence shown here is derived from an EMBL/GenBank/DDBJ whole genome shotgun (WGS) entry which is preliminary data.</text>
</comment>
<name>A0AAW9RS41_9HYPH</name>
<dbReference type="InterPro" id="IPR006667">
    <property type="entry name" value="SLC41_membr_dom"/>
</dbReference>
<feature type="domain" description="CBS" evidence="10">
    <location>
        <begin position="20"/>
        <end position="82"/>
    </location>
</feature>
<comment type="similarity">
    <text evidence="2">Belongs to the SLC41A transporter family.</text>
</comment>
<feature type="transmembrane region" description="Helical" evidence="9">
    <location>
        <begin position="168"/>
        <end position="185"/>
    </location>
</feature>
<feature type="transmembrane region" description="Helical" evidence="9">
    <location>
        <begin position="191"/>
        <end position="212"/>
    </location>
</feature>